<dbReference type="Pfam" id="PF00583">
    <property type="entry name" value="Acetyltransf_1"/>
    <property type="match status" value="1"/>
</dbReference>
<evidence type="ECO:0000259" key="1">
    <source>
        <dbReference type="PROSITE" id="PS51186"/>
    </source>
</evidence>
<organism evidence="2 3">
    <name type="scientific">Paenibacillus lignilyticus</name>
    <dbReference type="NCBI Taxonomy" id="1172615"/>
    <lineage>
        <taxon>Bacteria</taxon>
        <taxon>Bacillati</taxon>
        <taxon>Bacillota</taxon>
        <taxon>Bacilli</taxon>
        <taxon>Bacillales</taxon>
        <taxon>Paenibacillaceae</taxon>
        <taxon>Paenibacillus</taxon>
    </lineage>
</organism>
<dbReference type="EC" id="2.3.1.-" evidence="2"/>
<keyword evidence="3" id="KW-1185">Reference proteome</keyword>
<dbReference type="Proteomes" id="UP000673394">
    <property type="component" value="Unassembled WGS sequence"/>
</dbReference>
<comment type="caution">
    <text evidence="2">The sequence shown here is derived from an EMBL/GenBank/DDBJ whole genome shotgun (WGS) entry which is preliminary data.</text>
</comment>
<sequence length="263" mass="28934">MTNMPEKIKQNVIFSRVQLSLVSPRIVLEQTPEVMRYESDLTHPLYNSVIAYHQPLSDKDTEDDIGRLINGYQARKVPFTWLTWSHDADHANLAQALAENGLKKVDSLSGMSVSLREWTYISPAIHGLIIKPIRTRAEMAWFREIVLPVFGFEGEAGEALVQISEDAAFGVNAAFRHYIGFMDGQPVAAATAIHDGDTIGIYNVATLEGYRRRGLGSALTAHAAREGQAAGGRIAVLLASKMGQSVYQAIGFDEDVTIEVYLG</sequence>
<evidence type="ECO:0000313" key="3">
    <source>
        <dbReference type="Proteomes" id="UP000673394"/>
    </source>
</evidence>
<dbReference type="SUPFAM" id="SSF55729">
    <property type="entry name" value="Acyl-CoA N-acyltransferases (Nat)"/>
    <property type="match status" value="1"/>
</dbReference>
<protein>
    <submittedName>
        <fullName evidence="2">GNAT family N-acetyltransferase</fullName>
        <ecNumber evidence="2">2.3.1.-</ecNumber>
    </submittedName>
</protein>
<name>A0ABS5CBE4_9BACL</name>
<evidence type="ECO:0000313" key="2">
    <source>
        <dbReference type="EMBL" id="MBP3963316.1"/>
    </source>
</evidence>
<dbReference type="EMBL" id="JAGKSP010000003">
    <property type="protein sequence ID" value="MBP3963316.1"/>
    <property type="molecule type" value="Genomic_DNA"/>
</dbReference>
<dbReference type="PROSITE" id="PS51186">
    <property type="entry name" value="GNAT"/>
    <property type="match status" value="1"/>
</dbReference>
<proteinExistence type="predicted"/>
<dbReference type="GO" id="GO:0016746">
    <property type="term" value="F:acyltransferase activity"/>
    <property type="evidence" value="ECO:0007669"/>
    <property type="project" value="UniProtKB-KW"/>
</dbReference>
<dbReference type="InterPro" id="IPR016181">
    <property type="entry name" value="Acyl_CoA_acyltransferase"/>
</dbReference>
<gene>
    <name evidence="2" type="ORF">I8J30_11435</name>
</gene>
<keyword evidence="2" id="KW-0012">Acyltransferase</keyword>
<keyword evidence="2" id="KW-0808">Transferase</keyword>
<dbReference type="RefSeq" id="WP_210658304.1">
    <property type="nucleotide sequence ID" value="NZ_JAGKSP010000003.1"/>
</dbReference>
<accession>A0ABS5CBE4</accession>
<dbReference type="InterPro" id="IPR000182">
    <property type="entry name" value="GNAT_dom"/>
</dbReference>
<feature type="domain" description="N-acetyltransferase" evidence="1">
    <location>
        <begin position="128"/>
        <end position="263"/>
    </location>
</feature>
<reference evidence="2 3" key="1">
    <citation type="submission" date="2021-04" db="EMBL/GenBank/DDBJ databases">
        <title>Paenibacillus sp. DLE-14 whole genome sequence.</title>
        <authorList>
            <person name="Ham Y.J."/>
        </authorList>
    </citation>
    <scope>NUCLEOTIDE SEQUENCE [LARGE SCALE GENOMIC DNA]</scope>
    <source>
        <strain evidence="2 3">DLE-14</strain>
    </source>
</reference>
<dbReference type="CDD" id="cd04301">
    <property type="entry name" value="NAT_SF"/>
    <property type="match status" value="1"/>
</dbReference>
<dbReference type="Gene3D" id="3.40.630.30">
    <property type="match status" value="1"/>
</dbReference>